<reference evidence="2 3" key="1">
    <citation type="submission" date="2016-10" db="EMBL/GenBank/DDBJ databases">
        <authorList>
            <person name="de Groot N.N."/>
        </authorList>
    </citation>
    <scope>NUCLEOTIDE SEQUENCE [LARGE SCALE GENOMIC DNA]</scope>
    <source>
        <strain evidence="2 3">Nm24</strain>
    </source>
</reference>
<gene>
    <name evidence="2" type="ORF">SAMN05216339_102117</name>
</gene>
<dbReference type="OrthoDB" id="8546841at2"/>
<evidence type="ECO:0000256" key="1">
    <source>
        <dbReference type="SAM" id="SignalP"/>
    </source>
</evidence>
<organism evidence="2 3">
    <name type="scientific">Nitrosomonas eutropha</name>
    <dbReference type="NCBI Taxonomy" id="916"/>
    <lineage>
        <taxon>Bacteria</taxon>
        <taxon>Pseudomonadati</taxon>
        <taxon>Pseudomonadota</taxon>
        <taxon>Betaproteobacteria</taxon>
        <taxon>Nitrosomonadales</taxon>
        <taxon>Nitrosomonadaceae</taxon>
        <taxon>Nitrosomonas</taxon>
    </lineage>
</organism>
<dbReference type="EMBL" id="FPBL01000002">
    <property type="protein sequence ID" value="SFU41805.1"/>
    <property type="molecule type" value="Genomic_DNA"/>
</dbReference>
<name>A0A1I7G043_9PROT</name>
<sequence>MKKALIAAALFAAIGTAHADPVTLTHTDTFRNEQVGTLPNNSSWSGNPWNQGKPIQGNVYAGEFKFQTSEGLDFYAFCADIFHTLKSGTTYQMDALTTGSVAGIGSWEIARIGYLFDNYGNYLDKSANGKELTAFQLTMWEILFENGKNQGNQNGSSLSKGNFQVGGFGDADDLANTWINDIYKNAKEGEESKKYNLFFLTSSEHVSGKELTGYEQKCSKYKNGVCTKWKDDKTKPIYRDIYTQDSQNLISWVAKKDIEEDPNAPSEIPEPMPLVLLTAGLLALGFTRKLRCC</sequence>
<dbReference type="RefSeq" id="WP_074927032.1">
    <property type="nucleotide sequence ID" value="NZ_FPBL01000002.1"/>
</dbReference>
<dbReference type="Proteomes" id="UP000183926">
    <property type="component" value="Unassembled WGS sequence"/>
</dbReference>
<feature type="chain" id="PRO_5010289705" evidence="1">
    <location>
        <begin position="20"/>
        <end position="293"/>
    </location>
</feature>
<accession>A0A1I7G043</accession>
<evidence type="ECO:0000313" key="3">
    <source>
        <dbReference type="Proteomes" id="UP000183926"/>
    </source>
</evidence>
<proteinExistence type="predicted"/>
<evidence type="ECO:0000313" key="2">
    <source>
        <dbReference type="EMBL" id="SFU41805.1"/>
    </source>
</evidence>
<protein>
    <submittedName>
        <fullName evidence="2">PEP-CTERM protein-sorting domain-containing protein</fullName>
    </submittedName>
</protein>
<feature type="signal peptide" evidence="1">
    <location>
        <begin position="1"/>
        <end position="19"/>
    </location>
</feature>
<keyword evidence="1" id="KW-0732">Signal</keyword>
<dbReference type="AlphaFoldDB" id="A0A1I7G043"/>